<dbReference type="Gene3D" id="3.10.129.10">
    <property type="entry name" value="Hotdog Thioesterase"/>
    <property type="match status" value="1"/>
</dbReference>
<name>A0A1C3ZW30_9BACT</name>
<evidence type="ECO:0000256" key="1">
    <source>
        <dbReference type="ARBA" id="ARBA00005953"/>
    </source>
</evidence>
<keyword evidence="4" id="KW-1185">Reference proteome</keyword>
<proteinExistence type="inferred from homology"/>
<dbReference type="InterPro" id="IPR029069">
    <property type="entry name" value="HotDog_dom_sf"/>
</dbReference>
<dbReference type="PANTHER" id="PTHR31793:SF27">
    <property type="entry name" value="NOVEL THIOESTERASE SUPERFAMILY DOMAIN AND SAPOSIN A-TYPE DOMAIN CONTAINING PROTEIN (0610012H03RIK)"/>
    <property type="match status" value="1"/>
</dbReference>
<dbReference type="CDD" id="cd00586">
    <property type="entry name" value="4HBT"/>
    <property type="match status" value="1"/>
</dbReference>
<evidence type="ECO:0000256" key="2">
    <source>
        <dbReference type="ARBA" id="ARBA00022801"/>
    </source>
</evidence>
<dbReference type="GO" id="GO:0047617">
    <property type="term" value="F:fatty acyl-CoA hydrolase activity"/>
    <property type="evidence" value="ECO:0007669"/>
    <property type="project" value="TreeGrafter"/>
</dbReference>
<accession>A0A1C3ZW30</accession>
<dbReference type="STRING" id="1335309.GA0116948_101579"/>
<evidence type="ECO:0000313" key="4">
    <source>
        <dbReference type="Proteomes" id="UP000242818"/>
    </source>
</evidence>
<dbReference type="RefSeq" id="WP_089708766.1">
    <property type="nucleotide sequence ID" value="NZ_FMAR01000001.1"/>
</dbReference>
<dbReference type="Pfam" id="PF13279">
    <property type="entry name" value="4HBT_2"/>
    <property type="match status" value="1"/>
</dbReference>
<sequence>MARIKLVFPDKVLFSTTIPVRITDVNYGGHVGNDAILSMLHEVRVQFLQHLGSRMELDVFGTGIIMADVAIMYQAEGFYGDVFNIAVGVADLSAVGFDLMYRISTQRDQQTITIATAKTGILCFDYSIRKVAKVPAALAARLQ</sequence>
<evidence type="ECO:0000313" key="3">
    <source>
        <dbReference type="EMBL" id="SCB86589.1"/>
    </source>
</evidence>
<dbReference type="AlphaFoldDB" id="A0A1C3ZW30"/>
<keyword evidence="2" id="KW-0378">Hydrolase</keyword>
<comment type="similarity">
    <text evidence="1">Belongs to the 4-hydroxybenzoyl-CoA thioesterase family.</text>
</comment>
<gene>
    <name evidence="3" type="ORF">GA0116948_101579</name>
</gene>
<reference evidence="3 4" key="1">
    <citation type="submission" date="2016-08" db="EMBL/GenBank/DDBJ databases">
        <authorList>
            <person name="Seilhamer J.J."/>
        </authorList>
    </citation>
    <scope>NUCLEOTIDE SEQUENCE [LARGE SCALE GENOMIC DNA]</scope>
    <source>
        <strain evidence="3 4">A37T2</strain>
    </source>
</reference>
<protein>
    <submittedName>
        <fullName evidence="3">Acyl-CoA thioesterase FadM</fullName>
    </submittedName>
</protein>
<organism evidence="3 4">
    <name type="scientific">Chitinophaga costaii</name>
    <dbReference type="NCBI Taxonomy" id="1335309"/>
    <lineage>
        <taxon>Bacteria</taxon>
        <taxon>Pseudomonadati</taxon>
        <taxon>Bacteroidota</taxon>
        <taxon>Chitinophagia</taxon>
        <taxon>Chitinophagales</taxon>
        <taxon>Chitinophagaceae</taxon>
        <taxon>Chitinophaga</taxon>
    </lineage>
</organism>
<dbReference type="Proteomes" id="UP000242818">
    <property type="component" value="Unassembled WGS sequence"/>
</dbReference>
<dbReference type="InterPro" id="IPR050563">
    <property type="entry name" value="4-hydroxybenzoyl-CoA_TE"/>
</dbReference>
<dbReference type="SUPFAM" id="SSF54637">
    <property type="entry name" value="Thioesterase/thiol ester dehydrase-isomerase"/>
    <property type="match status" value="1"/>
</dbReference>
<dbReference type="PANTHER" id="PTHR31793">
    <property type="entry name" value="4-HYDROXYBENZOYL-COA THIOESTERASE FAMILY MEMBER"/>
    <property type="match status" value="1"/>
</dbReference>
<dbReference type="EMBL" id="FMAR01000001">
    <property type="protein sequence ID" value="SCB86589.1"/>
    <property type="molecule type" value="Genomic_DNA"/>
</dbReference>
<dbReference type="OrthoDB" id="333038at2"/>